<keyword evidence="3" id="KW-1185">Reference proteome</keyword>
<dbReference type="InParanoid" id="A0A669ET03"/>
<dbReference type="PANTHER" id="PTHR47302:SF1">
    <property type="entry name" value="STERILE ALPHA MOTIF DOMAIN-CONTAINING PROTEIN 3"/>
    <property type="match status" value="1"/>
</dbReference>
<dbReference type="InterPro" id="IPR042812">
    <property type="entry name" value="SAMD3"/>
</dbReference>
<dbReference type="Ensembl" id="ENSONIT00000049821.1">
    <property type="protein sequence ID" value="ENSONIP00000074495.1"/>
    <property type="gene ID" value="ENSONIG00000036397.1"/>
</dbReference>
<protein>
    <submittedName>
        <fullName evidence="2">Uncharacterized protein</fullName>
    </submittedName>
</protein>
<dbReference type="AlphaFoldDB" id="A0A669ET03"/>
<evidence type="ECO:0000256" key="1">
    <source>
        <dbReference type="SAM" id="MobiDB-lite"/>
    </source>
</evidence>
<accession>A0A669ET03</accession>
<organism evidence="2 3">
    <name type="scientific">Oreochromis niloticus</name>
    <name type="common">Nile tilapia</name>
    <name type="synonym">Tilapia nilotica</name>
    <dbReference type="NCBI Taxonomy" id="8128"/>
    <lineage>
        <taxon>Eukaryota</taxon>
        <taxon>Metazoa</taxon>
        <taxon>Chordata</taxon>
        <taxon>Craniata</taxon>
        <taxon>Vertebrata</taxon>
        <taxon>Euteleostomi</taxon>
        <taxon>Actinopterygii</taxon>
        <taxon>Neopterygii</taxon>
        <taxon>Teleostei</taxon>
        <taxon>Neoteleostei</taxon>
        <taxon>Acanthomorphata</taxon>
        <taxon>Ovalentaria</taxon>
        <taxon>Cichlomorphae</taxon>
        <taxon>Cichliformes</taxon>
        <taxon>Cichlidae</taxon>
        <taxon>African cichlids</taxon>
        <taxon>Pseudocrenilabrinae</taxon>
        <taxon>Oreochromini</taxon>
        <taxon>Oreochromis</taxon>
    </lineage>
</organism>
<dbReference type="Proteomes" id="UP000005207">
    <property type="component" value="Linkage group LG3"/>
</dbReference>
<proteinExistence type="predicted"/>
<feature type="region of interest" description="Disordered" evidence="1">
    <location>
        <begin position="550"/>
        <end position="570"/>
    </location>
</feature>
<dbReference type="PANTHER" id="PTHR47302">
    <property type="entry name" value="STERILE ALPHA MOTIF DOMAIN-CONTAINING PROTEIN 3"/>
    <property type="match status" value="1"/>
</dbReference>
<reference evidence="2" key="2">
    <citation type="submission" date="2025-08" db="UniProtKB">
        <authorList>
            <consortium name="Ensembl"/>
        </authorList>
    </citation>
    <scope>IDENTIFICATION</scope>
</reference>
<dbReference type="GeneTree" id="ENSGT00990000205228"/>
<name>A0A669ET03_ORENI</name>
<evidence type="ECO:0000313" key="3">
    <source>
        <dbReference type="Proteomes" id="UP000005207"/>
    </source>
</evidence>
<reference evidence="2" key="3">
    <citation type="submission" date="2025-09" db="UniProtKB">
        <authorList>
            <consortium name="Ensembl"/>
        </authorList>
    </citation>
    <scope>IDENTIFICATION</scope>
</reference>
<feature type="region of interest" description="Disordered" evidence="1">
    <location>
        <begin position="491"/>
        <end position="537"/>
    </location>
</feature>
<reference evidence="3" key="1">
    <citation type="submission" date="2012-01" db="EMBL/GenBank/DDBJ databases">
        <title>The Genome Sequence of Oreochromis niloticus (Nile Tilapia).</title>
        <authorList>
            <consortium name="Broad Institute Genome Assembly Team"/>
            <consortium name="Broad Institute Sequencing Platform"/>
            <person name="Di Palma F."/>
            <person name="Johnson J."/>
            <person name="Lander E.S."/>
            <person name="Lindblad-Toh K."/>
        </authorList>
    </citation>
    <scope>NUCLEOTIDE SEQUENCE [LARGE SCALE GENOMIC DNA]</scope>
</reference>
<evidence type="ECO:0000313" key="2">
    <source>
        <dbReference type="Ensembl" id="ENSONIP00000074495.1"/>
    </source>
</evidence>
<sequence>MNCQKAPLLNSECELSPSSQHQTKSRRRNSTNSWWILELSVNAAGAILFYQWTEMDYELASLGVLCSLSTEELLTKIQEWGLDVTEAEAQRFRDNEVDGDTVDCGLTETMVAYLFQGSFKKQVKFNQFVSRMKESSVTLTLQTVSPEDWQLSTSSTSISNENTLRLPASFEIPRFPKNLQLKLDNKEPCHKNPRDRHTIIRVLYEAVAQYTMYPTNSEYVQALKTLVMKYPFLKDREGNGYHTWHMSLRRKFKSERAPLVDSEAVRRCKEKFGSTRRGQPNKCQRTSQRNVCQGPCVQGEDLLSIDAHLKVLQCQYQKMQPDTMVVHNRMQQTFAWRQKEIADGMPVEDVLKKYPFLGMPTGLCNKLGWIQPTTGNVSQRFREGPSCVAAKVIDLTRGKTPLYQLYLDAREEALTDDLPDLDTRAALLFLPYVFKEKLDLFVILGEVSIHPSSSALSEVGLRGQQPKQRSPDLPLPSHLLQLIRGNTKAFPGQPRDIISPAHPGSAPGPPPGGTCPEHLTQEAPRGHPCQMPEPPQLAPFDVEEQRLYSEPLPDGRTSHPISKGEASHPSEEAHFCRLYPRSRSFGHYPQLVAIGEGRDVDRPVN</sequence>